<comment type="caution">
    <text evidence="2">The sequence shown here is derived from an EMBL/GenBank/DDBJ whole genome shotgun (WGS) entry which is preliminary data.</text>
</comment>
<protein>
    <submittedName>
        <fullName evidence="2">Uncharacterized protein</fullName>
    </submittedName>
</protein>
<evidence type="ECO:0000256" key="1">
    <source>
        <dbReference type="SAM" id="SignalP"/>
    </source>
</evidence>
<organism evidence="2 3">
    <name type="scientific">Steinernema carpocapsae</name>
    <name type="common">Entomopathogenic nematode</name>
    <dbReference type="NCBI Taxonomy" id="34508"/>
    <lineage>
        <taxon>Eukaryota</taxon>
        <taxon>Metazoa</taxon>
        <taxon>Ecdysozoa</taxon>
        <taxon>Nematoda</taxon>
        <taxon>Chromadorea</taxon>
        <taxon>Rhabditida</taxon>
        <taxon>Tylenchina</taxon>
        <taxon>Panagrolaimomorpha</taxon>
        <taxon>Strongyloidoidea</taxon>
        <taxon>Steinernematidae</taxon>
        <taxon>Steinernema</taxon>
    </lineage>
</organism>
<dbReference type="OrthoDB" id="5872954at2759"/>
<keyword evidence="3" id="KW-1185">Reference proteome</keyword>
<evidence type="ECO:0000313" key="3">
    <source>
        <dbReference type="Proteomes" id="UP000298663"/>
    </source>
</evidence>
<dbReference type="EMBL" id="AZBU02000003">
    <property type="protein sequence ID" value="TKR89195.1"/>
    <property type="molecule type" value="Genomic_DNA"/>
</dbReference>
<feature type="chain" id="PRO_5020481314" evidence="1">
    <location>
        <begin position="20"/>
        <end position="147"/>
    </location>
</feature>
<reference evidence="2 3" key="1">
    <citation type="journal article" date="2015" name="Genome Biol.">
        <title>Comparative genomics of Steinernema reveals deeply conserved gene regulatory networks.</title>
        <authorList>
            <person name="Dillman A.R."/>
            <person name="Macchietto M."/>
            <person name="Porter C.F."/>
            <person name="Rogers A."/>
            <person name="Williams B."/>
            <person name="Antoshechkin I."/>
            <person name="Lee M.M."/>
            <person name="Goodwin Z."/>
            <person name="Lu X."/>
            <person name="Lewis E.E."/>
            <person name="Goodrich-Blair H."/>
            <person name="Stock S.P."/>
            <person name="Adams B.J."/>
            <person name="Sternberg P.W."/>
            <person name="Mortazavi A."/>
        </authorList>
    </citation>
    <scope>NUCLEOTIDE SEQUENCE [LARGE SCALE GENOMIC DNA]</scope>
    <source>
        <strain evidence="2 3">ALL</strain>
    </source>
</reference>
<feature type="signal peptide" evidence="1">
    <location>
        <begin position="1"/>
        <end position="19"/>
    </location>
</feature>
<dbReference type="AlphaFoldDB" id="A0A4V6A522"/>
<evidence type="ECO:0000313" key="2">
    <source>
        <dbReference type="EMBL" id="TKR89195.1"/>
    </source>
</evidence>
<accession>A0A4V6A522</accession>
<gene>
    <name evidence="2" type="ORF">L596_013335</name>
</gene>
<sequence>MSRPLICCLLALGVAHVLAFEDSPPSEMIKRPMNPYSWMNKYRVKKSHPVDMVNEADEGIMEDEMEKRARNPYAWTETIKGKRGARNPYSWLNVKPKRSPYAYFSEQRAPLNPYSWMSSMVKKSRNPSGYFYVDERSPVRNPYSWLN</sequence>
<reference evidence="2 3" key="2">
    <citation type="journal article" date="2019" name="G3 (Bethesda)">
        <title>Hybrid Assembly of the Genome of the Entomopathogenic Nematode Steinernema carpocapsae Identifies the X-Chromosome.</title>
        <authorList>
            <person name="Serra L."/>
            <person name="Macchietto M."/>
            <person name="Macias-Munoz A."/>
            <person name="McGill C.J."/>
            <person name="Rodriguez I.M."/>
            <person name="Rodriguez B."/>
            <person name="Murad R."/>
            <person name="Mortazavi A."/>
        </authorList>
    </citation>
    <scope>NUCLEOTIDE SEQUENCE [LARGE SCALE GENOMIC DNA]</scope>
    <source>
        <strain evidence="2 3">ALL</strain>
    </source>
</reference>
<keyword evidence="1" id="KW-0732">Signal</keyword>
<proteinExistence type="predicted"/>
<dbReference type="Proteomes" id="UP000298663">
    <property type="component" value="Unassembled WGS sequence"/>
</dbReference>
<name>A0A4V6A522_STECR</name>